<sequence>MHSVPLFRSVWPNKIKHHSNVPVFIAKPPETVRQAVWL</sequence>
<evidence type="ECO:0000313" key="2">
    <source>
        <dbReference type="Proteomes" id="UP000002564"/>
    </source>
</evidence>
<accession>B4RNE0</accession>
<protein>
    <submittedName>
        <fullName evidence="1">Uncharacterized protein</fullName>
    </submittedName>
</protein>
<name>B4RNE0_NEIG2</name>
<dbReference type="KEGG" id="ngk:NGK_1650"/>
<gene>
    <name evidence="1" type="ordered locus">NGK_1650</name>
</gene>
<evidence type="ECO:0000313" key="1">
    <source>
        <dbReference type="EMBL" id="ACF30299.1"/>
    </source>
</evidence>
<dbReference type="EMBL" id="CP001050">
    <property type="protein sequence ID" value="ACF30299.1"/>
    <property type="molecule type" value="Genomic_DNA"/>
</dbReference>
<dbReference type="HOGENOM" id="CLU_3330577_0_0_4"/>
<dbReference type="AlphaFoldDB" id="B4RNE0"/>
<dbReference type="Proteomes" id="UP000002564">
    <property type="component" value="Chromosome"/>
</dbReference>
<organism evidence="1 2">
    <name type="scientific">Neisseria gonorrhoeae (strain NCCP11945)</name>
    <dbReference type="NCBI Taxonomy" id="521006"/>
    <lineage>
        <taxon>Bacteria</taxon>
        <taxon>Pseudomonadati</taxon>
        <taxon>Pseudomonadota</taxon>
        <taxon>Betaproteobacteria</taxon>
        <taxon>Neisseriales</taxon>
        <taxon>Neisseriaceae</taxon>
        <taxon>Neisseria</taxon>
    </lineage>
</organism>
<proteinExistence type="predicted"/>
<reference evidence="1 2" key="1">
    <citation type="journal article" date="2008" name="J. Bacteriol.">
        <title>Complete genome sequence of Neisseria gonorrhoeae NCCP11945.</title>
        <authorList>
            <person name="Chung G.T."/>
            <person name="Yoo J.S."/>
            <person name="Oh H.B."/>
            <person name="Lee Y.S."/>
            <person name="Cha S.H."/>
            <person name="Kim S.J."/>
            <person name="Yoo C.K."/>
        </authorList>
    </citation>
    <scope>NUCLEOTIDE SEQUENCE [LARGE SCALE GENOMIC DNA]</scope>
    <source>
        <strain evidence="1 2">NCCP11945</strain>
    </source>
</reference>